<keyword evidence="4" id="KW-0833">Ubl conjugation pathway</keyword>
<dbReference type="Gene3D" id="3.30.230.130">
    <property type="entry name" value="Cullin, Chain C, Domain 2"/>
    <property type="match status" value="1"/>
</dbReference>
<evidence type="ECO:0000259" key="8">
    <source>
        <dbReference type="PROSITE" id="PS50069"/>
    </source>
</evidence>
<evidence type="ECO:0000256" key="7">
    <source>
        <dbReference type="SAM" id="MobiDB-lite"/>
    </source>
</evidence>
<feature type="region of interest" description="Disordered" evidence="7">
    <location>
        <begin position="233"/>
        <end position="263"/>
    </location>
</feature>
<feature type="region of interest" description="Disordered" evidence="7">
    <location>
        <begin position="994"/>
        <end position="1038"/>
    </location>
</feature>
<feature type="region of interest" description="Disordered" evidence="7">
    <location>
        <begin position="19"/>
        <end position="68"/>
    </location>
</feature>
<gene>
    <name evidence="9" type="ORF">C8A04DRAFT_38157</name>
</gene>
<dbReference type="InterPro" id="IPR036390">
    <property type="entry name" value="WH_DNA-bd_sf"/>
</dbReference>
<sequence>MPVAVSSQWRGRQRRVFESVFQTDPARSTPQTTPGGVLSGPGHPFRGPAASLSGQQYHSESYGQYHQHAPEEQTLHTQTPAQPPFHPITDVGGDHQAAYNRAWQIVTARIALPSSATANESFGVSSEGGGTGVSDHITSSSSKRRARPHRGGETGIGMEPGPLPPHRALAWGGSVSDADFHSAFALLASAGSMLPQATRTGDVVAWHALQTRRHFAQHVIPLLKGCFDEAAAVGSGEGGEEDEDDDPDGGRPSREEKRKGKAKRDPYERHLVVVVSSIRTLEAALRLYFHGLNQLLSGFARLAEAVPDAAKDAELLNSRFRKDLHALVSASAFEGLVPSLRAVLARLAGTILGALVHDGTEAQPARPAPPGPDDIKAQAARGQLLELVQQLHNVGLTGEQFQALFAEAMGTLMSDFVDGAYGGLWSASDPRSFSAAMDSVSRNVSLPTLSPCLVALNDWVENHFARLTSEVLSCASENPMGPGPLPVTLADLKMYQSLAQGRLAVLRIQELFDIVLAWPASRPALDDLKATLTTAARRKQLTDSFSRALRTRLLHPGCSTLQILQTYISIIRTLHALDPSKVLLSRVESDLRLYLCQREDAVRVVVAGLLASHEEMRAARKAKDAWKRQRGQQSKRGEGGQVKHQRRDVDPFTTPGPSNRTSRAERTPVVTPGTEATPSHITSTPTGTPTGAGTPSSKPPRYAAPAKLVELALLLNNDPSTQSRRAAAMASEDGDLDWQDLSWLPDPIDAGANYKRPKRSEDVIGTLISALGSEDVFIKEFSTVMADRLLAGGTTEQFDQELRVLNLLKRRFGEASLQACDVMVMDVIYSRKMDEFITREEEGMKELVGRDTGGMEYHARILSRLFWPGLDREHFLLPQEVLDQQTRYEAGYEALKSRRTLTWLNHMGKARVEIELKDRTVTVDCTTLEATVVHAFQGGDESDEPMRKDLDDLYAQLQMDEDLIQAALQFWVGKGVLRRVGGAHGNVYVVAETLHEPTSSTTDQPAGDDDGDGNRPMDAETADESAAGTTKQGDGLSAKERERREMYWRYIQGMLTNASASMPLFQVAMMMKMLIPEGFPWSNDELQEFLGEKVAGGEMEIVGGKYRLKK</sequence>
<evidence type="ECO:0000256" key="6">
    <source>
        <dbReference type="PROSITE-ProRule" id="PRU00330"/>
    </source>
</evidence>
<dbReference type="EMBL" id="MU853595">
    <property type="protein sequence ID" value="KAK4142629.1"/>
    <property type="molecule type" value="Genomic_DNA"/>
</dbReference>
<dbReference type="InterPro" id="IPR059120">
    <property type="entry name" value="Cullin-like_AB"/>
</dbReference>
<dbReference type="GO" id="GO:0007091">
    <property type="term" value="P:metaphase/anaphase transition of mitotic cell cycle"/>
    <property type="evidence" value="ECO:0007669"/>
    <property type="project" value="TreeGrafter"/>
</dbReference>
<feature type="compositionally biased region" description="Acidic residues" evidence="7">
    <location>
        <begin position="238"/>
        <end position="247"/>
    </location>
</feature>
<dbReference type="SMART" id="SM01013">
    <property type="entry name" value="APC2"/>
    <property type="match status" value="1"/>
</dbReference>
<dbReference type="InterPro" id="IPR057975">
    <property type="entry name" value="TPR_ANAPC2"/>
</dbReference>
<dbReference type="SUPFAM" id="SSF75632">
    <property type="entry name" value="Cullin homology domain"/>
    <property type="match status" value="1"/>
</dbReference>
<dbReference type="SUPFAM" id="SSF46785">
    <property type="entry name" value="Winged helix' DNA-binding domain"/>
    <property type="match status" value="1"/>
</dbReference>
<feature type="compositionally biased region" description="Low complexity" evidence="7">
    <location>
        <begin position="677"/>
        <end position="700"/>
    </location>
</feature>
<feature type="compositionally biased region" description="Polar residues" evidence="7">
    <location>
        <begin position="52"/>
        <end position="64"/>
    </location>
</feature>
<dbReference type="GO" id="GO:0006511">
    <property type="term" value="P:ubiquitin-dependent protein catabolic process"/>
    <property type="evidence" value="ECO:0007669"/>
    <property type="project" value="InterPro"/>
</dbReference>
<evidence type="ECO:0000313" key="9">
    <source>
        <dbReference type="EMBL" id="KAK4142629.1"/>
    </source>
</evidence>
<feature type="region of interest" description="Disordered" evidence="7">
    <location>
        <begin position="119"/>
        <end position="164"/>
    </location>
</feature>
<dbReference type="SMART" id="SM00182">
    <property type="entry name" value="CULLIN"/>
    <property type="match status" value="1"/>
</dbReference>
<dbReference type="InterPro" id="IPR016158">
    <property type="entry name" value="Cullin_homology"/>
</dbReference>
<feature type="domain" description="Cullin family profile" evidence="8">
    <location>
        <begin position="766"/>
        <end position="972"/>
    </location>
</feature>
<evidence type="ECO:0000256" key="1">
    <source>
        <dbReference type="ARBA" id="ARBA00016068"/>
    </source>
</evidence>
<dbReference type="Pfam" id="PF08672">
    <property type="entry name" value="ANAPC2"/>
    <property type="match status" value="1"/>
</dbReference>
<dbReference type="Pfam" id="PF25773">
    <property type="entry name" value="TPR_ANAPC2"/>
    <property type="match status" value="1"/>
</dbReference>
<feature type="compositionally biased region" description="Basic and acidic residues" evidence="7">
    <location>
        <begin position="248"/>
        <end position="263"/>
    </location>
</feature>
<comment type="similarity">
    <text evidence="6">Belongs to the cullin family.</text>
</comment>
<dbReference type="RefSeq" id="XP_062636000.1">
    <property type="nucleotide sequence ID" value="XM_062784137.1"/>
</dbReference>
<evidence type="ECO:0000256" key="4">
    <source>
        <dbReference type="ARBA" id="ARBA00022786"/>
    </source>
</evidence>
<dbReference type="GeneID" id="87820750"/>
<accession>A0AAN6ZM36</accession>
<dbReference type="InterPro" id="IPR036317">
    <property type="entry name" value="Cullin_homology_sf"/>
</dbReference>
<proteinExistence type="inferred from homology"/>
<dbReference type="PROSITE" id="PS50069">
    <property type="entry name" value="CULLIN_2"/>
    <property type="match status" value="1"/>
</dbReference>
<evidence type="ECO:0000256" key="2">
    <source>
        <dbReference type="ARBA" id="ARBA00022618"/>
    </source>
</evidence>
<keyword evidence="3" id="KW-0498">Mitosis</keyword>
<evidence type="ECO:0000256" key="3">
    <source>
        <dbReference type="ARBA" id="ARBA00022776"/>
    </source>
</evidence>
<dbReference type="Pfam" id="PF26557">
    <property type="entry name" value="Cullin_AB"/>
    <property type="match status" value="1"/>
</dbReference>
<keyword evidence="5" id="KW-0131">Cell cycle</keyword>
<comment type="caution">
    <text evidence="9">The sequence shown here is derived from an EMBL/GenBank/DDBJ whole genome shotgun (WGS) entry which is preliminary data.</text>
</comment>
<feature type="region of interest" description="Disordered" evidence="7">
    <location>
        <begin position="621"/>
        <end position="700"/>
    </location>
</feature>
<dbReference type="AlphaFoldDB" id="A0AAN6ZM36"/>
<dbReference type="PANTHER" id="PTHR45957:SF1">
    <property type="entry name" value="ANAPHASE-PROMOTING COMPLEX SUBUNIT 2"/>
    <property type="match status" value="1"/>
</dbReference>
<dbReference type="Proteomes" id="UP001302676">
    <property type="component" value="Unassembled WGS sequence"/>
</dbReference>
<reference evidence="9" key="1">
    <citation type="journal article" date="2023" name="Mol. Phylogenet. Evol.">
        <title>Genome-scale phylogeny and comparative genomics of the fungal order Sordariales.</title>
        <authorList>
            <person name="Hensen N."/>
            <person name="Bonometti L."/>
            <person name="Westerberg I."/>
            <person name="Brannstrom I.O."/>
            <person name="Guillou S."/>
            <person name="Cros-Aarteil S."/>
            <person name="Calhoun S."/>
            <person name="Haridas S."/>
            <person name="Kuo A."/>
            <person name="Mondo S."/>
            <person name="Pangilinan J."/>
            <person name="Riley R."/>
            <person name="LaButti K."/>
            <person name="Andreopoulos B."/>
            <person name="Lipzen A."/>
            <person name="Chen C."/>
            <person name="Yan M."/>
            <person name="Daum C."/>
            <person name="Ng V."/>
            <person name="Clum A."/>
            <person name="Steindorff A."/>
            <person name="Ohm R.A."/>
            <person name="Martin F."/>
            <person name="Silar P."/>
            <person name="Natvig D.O."/>
            <person name="Lalanne C."/>
            <person name="Gautier V."/>
            <person name="Ament-Velasquez S.L."/>
            <person name="Kruys A."/>
            <person name="Hutchinson M.I."/>
            <person name="Powell A.J."/>
            <person name="Barry K."/>
            <person name="Miller A.N."/>
            <person name="Grigoriev I.V."/>
            <person name="Debuchy R."/>
            <person name="Gladieux P."/>
            <person name="Hiltunen Thoren M."/>
            <person name="Johannesson H."/>
        </authorList>
    </citation>
    <scope>NUCLEOTIDE SEQUENCE</scope>
    <source>
        <strain evidence="9">CBS 141.50</strain>
    </source>
</reference>
<name>A0AAN6ZM36_9PEZI</name>
<dbReference type="InterPro" id="IPR014786">
    <property type="entry name" value="ANAPC2_C"/>
</dbReference>
<dbReference type="InterPro" id="IPR044554">
    <property type="entry name" value="ANAPC2"/>
</dbReference>
<feature type="compositionally biased region" description="Polar residues" evidence="7">
    <location>
        <begin position="20"/>
        <end position="34"/>
    </location>
</feature>
<dbReference type="InterPro" id="IPR036388">
    <property type="entry name" value="WH-like_DNA-bd_sf"/>
</dbReference>
<keyword evidence="10" id="KW-1185">Reference proteome</keyword>
<dbReference type="Gene3D" id="1.10.10.10">
    <property type="entry name" value="Winged helix-like DNA-binding domain superfamily/Winged helix DNA-binding domain"/>
    <property type="match status" value="1"/>
</dbReference>
<reference evidence="9" key="2">
    <citation type="submission" date="2023-05" db="EMBL/GenBank/DDBJ databases">
        <authorList>
            <consortium name="Lawrence Berkeley National Laboratory"/>
            <person name="Steindorff A."/>
            <person name="Hensen N."/>
            <person name="Bonometti L."/>
            <person name="Westerberg I."/>
            <person name="Brannstrom I.O."/>
            <person name="Guillou S."/>
            <person name="Cros-Aarteil S."/>
            <person name="Calhoun S."/>
            <person name="Haridas S."/>
            <person name="Kuo A."/>
            <person name="Mondo S."/>
            <person name="Pangilinan J."/>
            <person name="Riley R."/>
            <person name="Labutti K."/>
            <person name="Andreopoulos B."/>
            <person name="Lipzen A."/>
            <person name="Chen C."/>
            <person name="Yanf M."/>
            <person name="Daum C."/>
            <person name="Ng V."/>
            <person name="Clum A."/>
            <person name="Ohm R."/>
            <person name="Martin F."/>
            <person name="Silar P."/>
            <person name="Natvig D."/>
            <person name="Lalanne C."/>
            <person name="Gautier V."/>
            <person name="Ament-Velasquez S.L."/>
            <person name="Kruys A."/>
            <person name="Hutchinson M.I."/>
            <person name="Powell A.J."/>
            <person name="Barry K."/>
            <person name="Miller A.N."/>
            <person name="Grigoriev I.V."/>
            <person name="Debuchy R."/>
            <person name="Gladieux P."/>
            <person name="Thoren M.H."/>
            <person name="Johannesson H."/>
        </authorList>
    </citation>
    <scope>NUCLEOTIDE SEQUENCE</scope>
    <source>
        <strain evidence="9">CBS 141.50</strain>
    </source>
</reference>
<dbReference type="PANTHER" id="PTHR45957">
    <property type="entry name" value="ANAPHASE-PROMOTING COMPLEX SUBUNIT 2"/>
    <property type="match status" value="1"/>
</dbReference>
<keyword evidence="2" id="KW-0132">Cell division</keyword>
<dbReference type="GO" id="GO:0005680">
    <property type="term" value="C:anaphase-promoting complex"/>
    <property type="evidence" value="ECO:0007669"/>
    <property type="project" value="TreeGrafter"/>
</dbReference>
<dbReference type="GO" id="GO:0070979">
    <property type="term" value="P:protein K11-linked ubiquitination"/>
    <property type="evidence" value="ECO:0007669"/>
    <property type="project" value="TreeGrafter"/>
</dbReference>
<evidence type="ECO:0000313" key="10">
    <source>
        <dbReference type="Proteomes" id="UP001302676"/>
    </source>
</evidence>
<evidence type="ECO:0000256" key="5">
    <source>
        <dbReference type="ARBA" id="ARBA00023306"/>
    </source>
</evidence>
<protein>
    <recommendedName>
        <fullName evidence="1">Anaphase-promoting complex subunit 2</fullName>
    </recommendedName>
</protein>
<organism evidence="9 10">
    <name type="scientific">Dichotomopilus funicola</name>
    <dbReference type="NCBI Taxonomy" id="1934379"/>
    <lineage>
        <taxon>Eukaryota</taxon>
        <taxon>Fungi</taxon>
        <taxon>Dikarya</taxon>
        <taxon>Ascomycota</taxon>
        <taxon>Pezizomycotina</taxon>
        <taxon>Sordariomycetes</taxon>
        <taxon>Sordariomycetidae</taxon>
        <taxon>Sordariales</taxon>
        <taxon>Chaetomiaceae</taxon>
        <taxon>Dichotomopilus</taxon>
    </lineage>
</organism>
<dbReference type="Gene3D" id="1.20.1310.10">
    <property type="entry name" value="Cullin Repeats"/>
    <property type="match status" value="1"/>
</dbReference>
<dbReference type="GO" id="GO:0031625">
    <property type="term" value="F:ubiquitin protein ligase binding"/>
    <property type="evidence" value="ECO:0007669"/>
    <property type="project" value="InterPro"/>
</dbReference>
<dbReference type="GO" id="GO:0051301">
    <property type="term" value="P:cell division"/>
    <property type="evidence" value="ECO:0007669"/>
    <property type="project" value="UniProtKB-KW"/>
</dbReference>